<name>A0A0V0HYN6_SOLCH</name>
<dbReference type="AlphaFoldDB" id="A0A0V0HYN6"/>
<dbReference type="EMBL" id="GEDG01013254">
    <property type="protein sequence ID" value="JAP25473.1"/>
    <property type="molecule type" value="Transcribed_RNA"/>
</dbReference>
<reference evidence="1" key="1">
    <citation type="submission" date="2015-12" db="EMBL/GenBank/DDBJ databases">
        <title>Gene expression during late stages of embryo sac development: a critical building block for successful pollen-pistil interactions.</title>
        <authorList>
            <person name="Liu Y."/>
            <person name="Joly V."/>
            <person name="Sabar M."/>
            <person name="Matton D.P."/>
        </authorList>
    </citation>
    <scope>NUCLEOTIDE SEQUENCE</scope>
</reference>
<proteinExistence type="predicted"/>
<protein>
    <submittedName>
        <fullName evidence="1">Putative ovule protein</fullName>
    </submittedName>
</protein>
<dbReference type="EMBL" id="GEDG01006119">
    <property type="protein sequence ID" value="JAP32350.1"/>
    <property type="molecule type" value="Transcribed_RNA"/>
</dbReference>
<dbReference type="EMBL" id="GEDG01016665">
    <property type="protein sequence ID" value="JAP22350.1"/>
    <property type="molecule type" value="Transcribed_RNA"/>
</dbReference>
<evidence type="ECO:0000313" key="1">
    <source>
        <dbReference type="EMBL" id="JAP25473.1"/>
    </source>
</evidence>
<sequence length="62" mass="6930">MDSSGWPKEYESSLGVPKCELLETTNAGALGYPSIEESETLTSMDHTRRSLATLIKSYFFPR</sequence>
<accession>A0A0V0HYN6</accession>
<dbReference type="EMBL" id="GEDG01013218">
    <property type="protein sequence ID" value="JAP25508.1"/>
    <property type="molecule type" value="Transcribed_RNA"/>
</dbReference>
<organism evidence="1">
    <name type="scientific">Solanum chacoense</name>
    <name type="common">Chaco potato</name>
    <dbReference type="NCBI Taxonomy" id="4108"/>
    <lineage>
        <taxon>Eukaryota</taxon>
        <taxon>Viridiplantae</taxon>
        <taxon>Streptophyta</taxon>
        <taxon>Embryophyta</taxon>
        <taxon>Tracheophyta</taxon>
        <taxon>Spermatophyta</taxon>
        <taxon>Magnoliopsida</taxon>
        <taxon>eudicotyledons</taxon>
        <taxon>Gunneridae</taxon>
        <taxon>Pentapetalae</taxon>
        <taxon>asterids</taxon>
        <taxon>lamiids</taxon>
        <taxon>Solanales</taxon>
        <taxon>Solanaceae</taxon>
        <taxon>Solanoideae</taxon>
        <taxon>Solaneae</taxon>
        <taxon>Solanum</taxon>
    </lineage>
</organism>